<dbReference type="Pfam" id="PF06945">
    <property type="entry name" value="DUF1289"/>
    <property type="match status" value="1"/>
</dbReference>
<dbReference type="RefSeq" id="WP_353304532.1">
    <property type="nucleotide sequence ID" value="NZ_BAABWN010000021.1"/>
</dbReference>
<gene>
    <name evidence="1" type="ORF">NBRC116591_40360</name>
</gene>
<dbReference type="Proteomes" id="UP001465153">
    <property type="component" value="Unassembled WGS sequence"/>
</dbReference>
<dbReference type="PANTHER" id="PTHR35175">
    <property type="entry name" value="DUF1289 DOMAIN-CONTAINING PROTEIN"/>
    <property type="match status" value="1"/>
</dbReference>
<proteinExistence type="predicted"/>
<reference evidence="1 2" key="1">
    <citation type="submission" date="2024-04" db="EMBL/GenBank/DDBJ databases">
        <title>Draft genome sequence of Sessilibacter corallicola NBRC 116591.</title>
        <authorList>
            <person name="Miyakawa T."/>
            <person name="Kusuya Y."/>
            <person name="Miura T."/>
        </authorList>
    </citation>
    <scope>NUCLEOTIDE SEQUENCE [LARGE SCALE GENOMIC DNA]</scope>
    <source>
        <strain evidence="1 2">KU-00831-HH</strain>
    </source>
</reference>
<keyword evidence="2" id="KW-1185">Reference proteome</keyword>
<dbReference type="PANTHER" id="PTHR35175:SF1">
    <property type="entry name" value="OXIDOREDUCTASE"/>
    <property type="match status" value="1"/>
</dbReference>
<protein>
    <submittedName>
        <fullName evidence="1">DUF1289 domain-containing protein</fullName>
    </submittedName>
</protein>
<dbReference type="InterPro" id="IPR010710">
    <property type="entry name" value="DUF1289"/>
</dbReference>
<sequence>MVFQRVKTPCVGICSTGIGDQVCRGCKRFNHEVIQWNSYSNEQRRIIDTRLQNFLAQTVANKIEITDRSLLASQLKHQQINFDVDRNPYCWVVNLLNAGASQIEDISQYGLKVLSKYDHFSLIDLKKLIDQDYYTLSCAHYERYFFPVEID</sequence>
<accession>A0ABQ0AF65</accession>
<dbReference type="EMBL" id="BAABWN010000021">
    <property type="protein sequence ID" value="GAA6170222.1"/>
    <property type="molecule type" value="Genomic_DNA"/>
</dbReference>
<evidence type="ECO:0000313" key="1">
    <source>
        <dbReference type="EMBL" id="GAA6170222.1"/>
    </source>
</evidence>
<name>A0ABQ0AF65_9GAMM</name>
<evidence type="ECO:0000313" key="2">
    <source>
        <dbReference type="Proteomes" id="UP001465153"/>
    </source>
</evidence>
<organism evidence="1 2">
    <name type="scientific">Sessilibacter corallicola</name>
    <dbReference type="NCBI Taxonomy" id="2904075"/>
    <lineage>
        <taxon>Bacteria</taxon>
        <taxon>Pseudomonadati</taxon>
        <taxon>Pseudomonadota</taxon>
        <taxon>Gammaproteobacteria</taxon>
        <taxon>Cellvibrionales</taxon>
        <taxon>Cellvibrionaceae</taxon>
        <taxon>Sessilibacter</taxon>
    </lineage>
</organism>
<comment type="caution">
    <text evidence="1">The sequence shown here is derived from an EMBL/GenBank/DDBJ whole genome shotgun (WGS) entry which is preliminary data.</text>
</comment>